<feature type="compositionally biased region" description="Basic residues" evidence="1">
    <location>
        <begin position="116"/>
        <end position="126"/>
    </location>
</feature>
<evidence type="ECO:0000256" key="1">
    <source>
        <dbReference type="SAM" id="MobiDB-lite"/>
    </source>
</evidence>
<accession>A0ABD5WGE1</accession>
<dbReference type="InterPro" id="IPR036390">
    <property type="entry name" value="WH_DNA-bd_sf"/>
</dbReference>
<evidence type="ECO:0000313" key="3">
    <source>
        <dbReference type="EMBL" id="MFC7079338.1"/>
    </source>
</evidence>
<dbReference type="AlphaFoldDB" id="A0ABD5WGE1"/>
<evidence type="ECO:0000313" key="4">
    <source>
        <dbReference type="Proteomes" id="UP001596407"/>
    </source>
</evidence>
<feature type="compositionally biased region" description="Low complexity" evidence="1">
    <location>
        <begin position="91"/>
        <end position="106"/>
    </location>
</feature>
<proteinExistence type="predicted"/>
<organism evidence="3 4">
    <name type="scientific">Halorussus caseinilyticus</name>
    <dbReference type="NCBI Taxonomy" id="3034025"/>
    <lineage>
        <taxon>Archaea</taxon>
        <taxon>Methanobacteriati</taxon>
        <taxon>Methanobacteriota</taxon>
        <taxon>Stenosarchaea group</taxon>
        <taxon>Halobacteria</taxon>
        <taxon>Halobacteriales</taxon>
        <taxon>Haladaptataceae</taxon>
        <taxon>Halorussus</taxon>
    </lineage>
</organism>
<protein>
    <submittedName>
        <fullName evidence="3">TrmB family transcriptional regulator</fullName>
    </submittedName>
</protein>
<dbReference type="EMBL" id="JBHSZH010000003">
    <property type="protein sequence ID" value="MFC7079338.1"/>
    <property type="molecule type" value="Genomic_DNA"/>
</dbReference>
<sequence length="126" mass="14365">MDRDVLTQALEYADLTAYQVDAYLTLLEMGVSPAIEIGREGSVPVSQVYDVLRSLESKGYAETIEREKLYVRPCEPDSLIEDLESRGNCYRTPPRRSTTGTGSRSRWTPESESRSASRRRWRTRAT</sequence>
<dbReference type="InterPro" id="IPR002831">
    <property type="entry name" value="Tscrpt_reg_TrmB_N"/>
</dbReference>
<dbReference type="PANTHER" id="PTHR34293:SF1">
    <property type="entry name" value="HTH-TYPE TRANSCRIPTIONAL REGULATOR TRMBL2"/>
    <property type="match status" value="1"/>
</dbReference>
<dbReference type="Pfam" id="PF01978">
    <property type="entry name" value="TrmB"/>
    <property type="match status" value="1"/>
</dbReference>
<evidence type="ECO:0000259" key="2">
    <source>
        <dbReference type="Pfam" id="PF01978"/>
    </source>
</evidence>
<dbReference type="PANTHER" id="PTHR34293">
    <property type="entry name" value="HTH-TYPE TRANSCRIPTIONAL REGULATOR TRMBL2"/>
    <property type="match status" value="1"/>
</dbReference>
<feature type="domain" description="Transcription regulator TrmB N-terminal" evidence="2">
    <location>
        <begin position="13"/>
        <end position="76"/>
    </location>
</feature>
<dbReference type="InterPro" id="IPR051797">
    <property type="entry name" value="TrmB-like"/>
</dbReference>
<dbReference type="Proteomes" id="UP001596407">
    <property type="component" value="Unassembled WGS sequence"/>
</dbReference>
<comment type="caution">
    <text evidence="3">The sequence shown here is derived from an EMBL/GenBank/DDBJ whole genome shotgun (WGS) entry which is preliminary data.</text>
</comment>
<reference evidence="3 4" key="1">
    <citation type="journal article" date="2019" name="Int. J. Syst. Evol. Microbiol.">
        <title>The Global Catalogue of Microorganisms (GCM) 10K type strain sequencing project: providing services to taxonomists for standard genome sequencing and annotation.</title>
        <authorList>
            <consortium name="The Broad Institute Genomics Platform"/>
            <consortium name="The Broad Institute Genome Sequencing Center for Infectious Disease"/>
            <person name="Wu L."/>
            <person name="Ma J."/>
        </authorList>
    </citation>
    <scope>NUCLEOTIDE SEQUENCE [LARGE SCALE GENOMIC DNA]</scope>
    <source>
        <strain evidence="3 4">DT72</strain>
    </source>
</reference>
<name>A0ABD5WGE1_9EURY</name>
<keyword evidence="4" id="KW-1185">Reference proteome</keyword>
<dbReference type="InterPro" id="IPR036388">
    <property type="entry name" value="WH-like_DNA-bd_sf"/>
</dbReference>
<dbReference type="Gene3D" id="1.10.10.10">
    <property type="entry name" value="Winged helix-like DNA-binding domain superfamily/Winged helix DNA-binding domain"/>
    <property type="match status" value="1"/>
</dbReference>
<dbReference type="RefSeq" id="WP_382208834.1">
    <property type="nucleotide sequence ID" value="NZ_JBHSZH010000003.1"/>
</dbReference>
<feature type="region of interest" description="Disordered" evidence="1">
    <location>
        <begin position="82"/>
        <end position="126"/>
    </location>
</feature>
<gene>
    <name evidence="3" type="ORF">ACFQJ6_03415</name>
</gene>
<dbReference type="SUPFAM" id="SSF46785">
    <property type="entry name" value="Winged helix' DNA-binding domain"/>
    <property type="match status" value="1"/>
</dbReference>